<comment type="similarity">
    <text evidence="1">Belongs to the PemK/MazF family.</text>
</comment>
<dbReference type="AlphaFoldDB" id="A0AAW6FUX2"/>
<dbReference type="GO" id="GO:0006402">
    <property type="term" value="P:mRNA catabolic process"/>
    <property type="evidence" value="ECO:0007669"/>
    <property type="project" value="TreeGrafter"/>
</dbReference>
<evidence type="ECO:0000313" key="4">
    <source>
        <dbReference type="Proteomes" id="UP001220658"/>
    </source>
</evidence>
<evidence type="ECO:0000313" key="3">
    <source>
        <dbReference type="EMBL" id="MDC0829022.1"/>
    </source>
</evidence>
<dbReference type="PANTHER" id="PTHR33988:SF2">
    <property type="entry name" value="ENDORIBONUCLEASE MAZF"/>
    <property type="match status" value="1"/>
</dbReference>
<dbReference type="InterPro" id="IPR011067">
    <property type="entry name" value="Plasmid_toxin/cell-grow_inhib"/>
</dbReference>
<reference evidence="3" key="1">
    <citation type="submission" date="2023-01" db="EMBL/GenBank/DDBJ databases">
        <title>Human gut microbiome strain richness.</title>
        <authorList>
            <person name="Chen-Liaw A."/>
        </authorList>
    </citation>
    <scope>NUCLEOTIDE SEQUENCE</scope>
    <source>
        <strain evidence="3">D55st1_G4_D55t1_190419</strain>
    </source>
</reference>
<dbReference type="SUPFAM" id="SSF50118">
    <property type="entry name" value="Cell growth inhibitor/plasmid maintenance toxic component"/>
    <property type="match status" value="1"/>
</dbReference>
<sequence length="106" mass="12110">MEMKKKISHGDLFYYDFGEREGSIQSGVRPVLVVKANEFNTNAPTIIVASLTTVLKKRYLPSHIILGKESGLKKPSMVFLEQIQTITIGFAQKQLRLEYHLKKMNK</sequence>
<dbReference type="GO" id="GO:0016075">
    <property type="term" value="P:rRNA catabolic process"/>
    <property type="evidence" value="ECO:0007669"/>
    <property type="project" value="TreeGrafter"/>
</dbReference>
<comment type="caution">
    <text evidence="3">The sequence shown here is derived from an EMBL/GenBank/DDBJ whole genome shotgun (WGS) entry which is preliminary data.</text>
</comment>
<dbReference type="PANTHER" id="PTHR33988">
    <property type="entry name" value="ENDORIBONUCLEASE MAZF-RELATED"/>
    <property type="match status" value="1"/>
</dbReference>
<evidence type="ECO:0000256" key="1">
    <source>
        <dbReference type="ARBA" id="ARBA00007521"/>
    </source>
</evidence>
<accession>A0AAW6FUX2</accession>
<organism evidence="3 4">
    <name type="scientific">Faecalitalea cylindroides</name>
    <dbReference type="NCBI Taxonomy" id="39483"/>
    <lineage>
        <taxon>Bacteria</taxon>
        <taxon>Bacillati</taxon>
        <taxon>Bacillota</taxon>
        <taxon>Erysipelotrichia</taxon>
        <taxon>Erysipelotrichales</taxon>
        <taxon>Erysipelotrichaceae</taxon>
        <taxon>Faecalitalea</taxon>
    </lineage>
</organism>
<dbReference type="Proteomes" id="UP001220658">
    <property type="component" value="Unassembled WGS sequence"/>
</dbReference>
<dbReference type="GO" id="GO:0004521">
    <property type="term" value="F:RNA endonuclease activity"/>
    <property type="evidence" value="ECO:0007669"/>
    <property type="project" value="TreeGrafter"/>
</dbReference>
<protein>
    <submittedName>
        <fullName evidence="3">Type II toxin-antitoxin system PemK/MazF family toxin</fullName>
    </submittedName>
</protein>
<dbReference type="EMBL" id="JAQNCK010000032">
    <property type="protein sequence ID" value="MDC0829022.1"/>
    <property type="molecule type" value="Genomic_DNA"/>
</dbReference>
<dbReference type="Pfam" id="PF02452">
    <property type="entry name" value="PemK_toxin"/>
    <property type="match status" value="1"/>
</dbReference>
<dbReference type="InterPro" id="IPR003477">
    <property type="entry name" value="PemK-like"/>
</dbReference>
<dbReference type="Gene3D" id="2.30.30.110">
    <property type="match status" value="1"/>
</dbReference>
<name>A0AAW6FUX2_9FIRM</name>
<dbReference type="RefSeq" id="WP_229027337.1">
    <property type="nucleotide sequence ID" value="NZ_JADMUL010000030.1"/>
</dbReference>
<proteinExistence type="inferred from homology"/>
<gene>
    <name evidence="3" type="ORF">POG00_09955</name>
</gene>
<evidence type="ECO:0000256" key="2">
    <source>
        <dbReference type="ARBA" id="ARBA00022649"/>
    </source>
</evidence>
<keyword evidence="2" id="KW-1277">Toxin-antitoxin system</keyword>
<dbReference type="GO" id="GO:0003677">
    <property type="term" value="F:DNA binding"/>
    <property type="evidence" value="ECO:0007669"/>
    <property type="project" value="InterPro"/>
</dbReference>